<dbReference type="Pfam" id="PF03226">
    <property type="entry name" value="Yippee-Mis18"/>
    <property type="match status" value="1"/>
</dbReference>
<comment type="subcellular location">
    <subcellularLocation>
        <location evidence="2">Cytoplasm</location>
    </subcellularLocation>
    <subcellularLocation>
        <location evidence="1">Nucleus</location>
    </subcellularLocation>
</comment>
<evidence type="ECO:0000259" key="16">
    <source>
        <dbReference type="PROSITE" id="PS51787"/>
    </source>
</evidence>
<evidence type="ECO:0000256" key="6">
    <source>
        <dbReference type="ARBA" id="ARBA00014394"/>
    </source>
</evidence>
<dbReference type="KEGG" id="tua:125525304"/>
<comment type="similarity">
    <text evidence="5">Belongs to the 4-toluene sulfonate uptake permease (TSUP) (TC 2.A.102) family.</text>
</comment>
<dbReference type="Proteomes" id="UP000015106">
    <property type="component" value="Chromosome 1"/>
</dbReference>
<dbReference type="Gramene" id="TuG1812G0100003840.01.T01">
    <property type="protein sequence ID" value="TuG1812G0100003840.01.T01"/>
    <property type="gene ID" value="TuG1812G0100003840.01"/>
</dbReference>
<dbReference type="GO" id="GO:0005634">
    <property type="term" value="C:nucleus"/>
    <property type="evidence" value="ECO:0007669"/>
    <property type="project" value="UniProtKB-SubCell"/>
</dbReference>
<evidence type="ECO:0000256" key="13">
    <source>
        <dbReference type="ARBA" id="ARBA00046075"/>
    </source>
</evidence>
<dbReference type="InterPro" id="IPR046336">
    <property type="entry name" value="Lon_prtase_N_sf"/>
</dbReference>
<dbReference type="FunFam" id="1.20.58.1480:FF:000007">
    <property type="entry name" value="Lon protease homolog"/>
    <property type="match status" value="1"/>
</dbReference>
<feature type="domain" description="CULT" evidence="17">
    <location>
        <begin position="413"/>
        <end position="520"/>
    </location>
</feature>
<reference evidence="19" key="1">
    <citation type="journal article" date="2013" name="Nature">
        <title>Draft genome of the wheat A-genome progenitor Triticum urartu.</title>
        <authorList>
            <person name="Ling H.Q."/>
            <person name="Zhao S."/>
            <person name="Liu D."/>
            <person name="Wang J."/>
            <person name="Sun H."/>
            <person name="Zhang C."/>
            <person name="Fan H."/>
            <person name="Li D."/>
            <person name="Dong L."/>
            <person name="Tao Y."/>
            <person name="Gao C."/>
            <person name="Wu H."/>
            <person name="Li Y."/>
            <person name="Cui Y."/>
            <person name="Guo X."/>
            <person name="Zheng S."/>
            <person name="Wang B."/>
            <person name="Yu K."/>
            <person name="Liang Q."/>
            <person name="Yang W."/>
            <person name="Lou X."/>
            <person name="Chen J."/>
            <person name="Feng M."/>
            <person name="Jian J."/>
            <person name="Zhang X."/>
            <person name="Luo G."/>
            <person name="Jiang Y."/>
            <person name="Liu J."/>
            <person name="Wang Z."/>
            <person name="Sha Y."/>
            <person name="Zhang B."/>
            <person name="Wu H."/>
            <person name="Tang D."/>
            <person name="Shen Q."/>
            <person name="Xue P."/>
            <person name="Zou S."/>
            <person name="Wang X."/>
            <person name="Liu X."/>
            <person name="Wang F."/>
            <person name="Yang Y."/>
            <person name="An X."/>
            <person name="Dong Z."/>
            <person name="Zhang K."/>
            <person name="Zhang X."/>
            <person name="Luo M.C."/>
            <person name="Dvorak J."/>
            <person name="Tong Y."/>
            <person name="Wang J."/>
            <person name="Yang H."/>
            <person name="Li Z."/>
            <person name="Wang D."/>
            <person name="Zhang A."/>
            <person name="Wang J."/>
        </authorList>
    </citation>
    <scope>NUCLEOTIDE SEQUENCE</scope>
    <source>
        <strain evidence="19">cv. G1812</strain>
    </source>
</reference>
<feature type="compositionally biased region" description="Low complexity" evidence="15">
    <location>
        <begin position="268"/>
        <end position="290"/>
    </location>
</feature>
<evidence type="ECO:0000313" key="18">
    <source>
        <dbReference type="EnsemblPlants" id="TuG1812G0100003840.01.T01"/>
    </source>
</evidence>
<feature type="region of interest" description="Disordered" evidence="15">
    <location>
        <begin position="245"/>
        <end position="315"/>
    </location>
</feature>
<proteinExistence type="inferred from homology"/>
<evidence type="ECO:0000259" key="17">
    <source>
        <dbReference type="PROSITE" id="PS51788"/>
    </source>
</evidence>
<evidence type="ECO:0000256" key="4">
    <source>
        <dbReference type="ARBA" id="ARBA00005293"/>
    </source>
</evidence>
<evidence type="ECO:0000256" key="14">
    <source>
        <dbReference type="ARBA" id="ARBA00046796"/>
    </source>
</evidence>
<evidence type="ECO:0000256" key="5">
    <source>
        <dbReference type="ARBA" id="ARBA00009142"/>
    </source>
</evidence>
<dbReference type="Gene3D" id="1.20.58.1480">
    <property type="match status" value="1"/>
</dbReference>
<keyword evidence="7" id="KW-0963">Cytoplasm</keyword>
<comment type="function">
    <text evidence="13">Substrate recognition component of a DCX (DDB1-CUL4-X-box) E3 protein ligase complex that mediates the ubiquitination and subsequent proteasomal degradation of target proteins. Has an essential role in mediating growth by negatively regulating insulin signaling. It also has a role in maintaining presynaptic function in the neuromuscular junction synapses of third-instar larvae.</text>
</comment>
<dbReference type="PROSITE" id="PS51788">
    <property type="entry name" value="CULT"/>
    <property type="match status" value="1"/>
</dbReference>
<keyword evidence="10" id="KW-0862">Zinc</keyword>
<dbReference type="InterPro" id="IPR004910">
    <property type="entry name" value="Yippee/Mis18/Cereblon"/>
</dbReference>
<reference evidence="18" key="3">
    <citation type="submission" date="2022-06" db="UniProtKB">
        <authorList>
            <consortium name="EnsemblPlants"/>
        </authorList>
    </citation>
    <scope>IDENTIFICATION</scope>
</reference>
<evidence type="ECO:0000256" key="15">
    <source>
        <dbReference type="SAM" id="MobiDB-lite"/>
    </source>
</evidence>
<gene>
    <name evidence="18" type="primary">LOC125525304</name>
</gene>
<evidence type="ECO:0000256" key="2">
    <source>
        <dbReference type="ARBA" id="ARBA00004496"/>
    </source>
</evidence>
<keyword evidence="11" id="KW-0539">Nucleus</keyword>
<dbReference type="InterPro" id="IPR003111">
    <property type="entry name" value="Lon_prtase_N"/>
</dbReference>
<sequence>MEAEWWEWDGTVLQDAAEMDEPGRVGLAAGLLDVNPGRGQERFEREWEQMEDEIYRQVLAIGSFARLDNDEDGRREFGRQTALHTYLGDVDDIPGRKATLLEAGSILSLPMLFLHGVVLFPGATLPLKLIEARFVAAVEKALRRDDAPGTIGVVLMHGRPNHRNYANASVGTTAEIRQLGRSDDGSINVKARGQQRFRLIRYWSDVDGVVWGEVQIIEEDPPLRTPRGAFAQLAASRSCRLHTSSPVMSLDVPPMKQQGLMDSGLDCDTPSASDSSSQSSNSTKPSGQSGENTNMDEEDYICSTPSSSRTDTKHQHQYNAANYSKKPLQASLAFWPQWAYEMYDPYSLACRAADLWRLIIKTPSIDELVKKPDLLSFYIGNQLPVSEPVRQKLLEINGVSYRLRREIQLLKACDLIKCGYCKSEIAKHSDVVVMSSDGPLGTYVNNHGYVHATITVNNATGLALEGEPTEEHSWFPGYAWTIASCVPCGSNIGWRFSTTKRHLHPKSFWGIRSSQIADVVDVEQQQEEE</sequence>
<dbReference type="PROSITE" id="PS51787">
    <property type="entry name" value="LON_N"/>
    <property type="match status" value="1"/>
</dbReference>
<dbReference type="InterPro" id="IPR034750">
    <property type="entry name" value="CULT"/>
</dbReference>
<dbReference type="FunFam" id="2.170.150.20:FF:000005">
    <property type="entry name" value="Blast:Protein cereblon homolog"/>
    <property type="match status" value="1"/>
</dbReference>
<dbReference type="CDD" id="cd15777">
    <property type="entry name" value="CRBN_C_like"/>
    <property type="match status" value="1"/>
</dbReference>
<accession>A0A8R7P6K6</accession>
<dbReference type="OrthoDB" id="267517at2759"/>
<evidence type="ECO:0000256" key="9">
    <source>
        <dbReference type="ARBA" id="ARBA00022786"/>
    </source>
</evidence>
<comment type="pathway">
    <text evidence="3">Protein modification; protein ubiquitination.</text>
</comment>
<dbReference type="AlphaFoldDB" id="A0A8R7P6K6"/>
<keyword evidence="19" id="KW-1185">Reference proteome</keyword>
<dbReference type="Gene3D" id="2.170.150.20">
    <property type="entry name" value="Peptide methionine sulfoxide reductase"/>
    <property type="match status" value="1"/>
</dbReference>
<evidence type="ECO:0000256" key="11">
    <source>
        <dbReference type="ARBA" id="ARBA00023242"/>
    </source>
</evidence>
<evidence type="ECO:0000256" key="10">
    <source>
        <dbReference type="ARBA" id="ARBA00022833"/>
    </source>
</evidence>
<dbReference type="RefSeq" id="XP_048546259.1">
    <property type="nucleotide sequence ID" value="XM_048690302.1"/>
</dbReference>
<dbReference type="InterPro" id="IPR015947">
    <property type="entry name" value="PUA-like_sf"/>
</dbReference>
<evidence type="ECO:0000313" key="19">
    <source>
        <dbReference type="Proteomes" id="UP000015106"/>
    </source>
</evidence>
<dbReference type="GO" id="GO:0046872">
    <property type="term" value="F:metal ion binding"/>
    <property type="evidence" value="ECO:0007669"/>
    <property type="project" value="UniProtKB-KW"/>
</dbReference>
<dbReference type="PANTHER" id="PTHR14255:SF4">
    <property type="entry name" value="PROTEIN CEREBLON"/>
    <property type="match status" value="1"/>
</dbReference>
<feature type="domain" description="Lon N-terminal" evidence="16">
    <location>
        <begin position="109"/>
        <end position="414"/>
    </location>
</feature>
<dbReference type="GO" id="GO:0016567">
    <property type="term" value="P:protein ubiquitination"/>
    <property type="evidence" value="ECO:0007669"/>
    <property type="project" value="TreeGrafter"/>
</dbReference>
<reference evidence="18" key="2">
    <citation type="submission" date="2018-03" db="EMBL/GenBank/DDBJ databases">
        <title>The Triticum urartu genome reveals the dynamic nature of wheat genome evolution.</title>
        <authorList>
            <person name="Ling H."/>
            <person name="Ma B."/>
            <person name="Shi X."/>
            <person name="Liu H."/>
            <person name="Dong L."/>
            <person name="Sun H."/>
            <person name="Cao Y."/>
            <person name="Gao Q."/>
            <person name="Zheng S."/>
            <person name="Li Y."/>
            <person name="Yu Y."/>
            <person name="Du H."/>
            <person name="Qi M."/>
            <person name="Li Y."/>
            <person name="Yu H."/>
            <person name="Cui Y."/>
            <person name="Wang N."/>
            <person name="Chen C."/>
            <person name="Wu H."/>
            <person name="Zhao Y."/>
            <person name="Zhang J."/>
            <person name="Li Y."/>
            <person name="Zhou W."/>
            <person name="Zhang B."/>
            <person name="Hu W."/>
            <person name="Eijk M."/>
            <person name="Tang J."/>
            <person name="Witsenboer H."/>
            <person name="Zhao S."/>
            <person name="Li Z."/>
            <person name="Zhang A."/>
            <person name="Wang D."/>
            <person name="Liang C."/>
        </authorList>
    </citation>
    <scope>NUCLEOTIDE SEQUENCE [LARGE SCALE GENOMIC DNA]</scope>
    <source>
        <strain evidence="18">cv. G1812</strain>
    </source>
</reference>
<dbReference type="PANTHER" id="PTHR14255">
    <property type="entry name" value="CEREBLON"/>
    <property type="match status" value="1"/>
</dbReference>
<name>A0A8R7P6K6_TRIUA</name>
<dbReference type="GO" id="GO:0005737">
    <property type="term" value="C:cytoplasm"/>
    <property type="evidence" value="ECO:0007669"/>
    <property type="project" value="UniProtKB-SubCell"/>
</dbReference>
<dbReference type="Gene3D" id="2.30.130.40">
    <property type="entry name" value="LON domain-like"/>
    <property type="match status" value="1"/>
</dbReference>
<evidence type="ECO:0000256" key="3">
    <source>
        <dbReference type="ARBA" id="ARBA00004906"/>
    </source>
</evidence>
<dbReference type="GO" id="GO:0031464">
    <property type="term" value="C:Cul4A-RING E3 ubiquitin ligase complex"/>
    <property type="evidence" value="ECO:0007669"/>
    <property type="project" value="TreeGrafter"/>
</dbReference>
<keyword evidence="9" id="KW-0833">Ubl conjugation pathway</keyword>
<keyword evidence="8" id="KW-0479">Metal-binding</keyword>
<organism evidence="18 19">
    <name type="scientific">Triticum urartu</name>
    <name type="common">Red wild einkorn</name>
    <name type="synonym">Crithodium urartu</name>
    <dbReference type="NCBI Taxonomy" id="4572"/>
    <lineage>
        <taxon>Eukaryota</taxon>
        <taxon>Viridiplantae</taxon>
        <taxon>Streptophyta</taxon>
        <taxon>Embryophyta</taxon>
        <taxon>Tracheophyta</taxon>
        <taxon>Spermatophyta</taxon>
        <taxon>Magnoliopsida</taxon>
        <taxon>Liliopsida</taxon>
        <taxon>Poales</taxon>
        <taxon>Poaceae</taxon>
        <taxon>BOP clade</taxon>
        <taxon>Pooideae</taxon>
        <taxon>Triticodae</taxon>
        <taxon>Triticeae</taxon>
        <taxon>Triticinae</taxon>
        <taxon>Triticum</taxon>
    </lineage>
</organism>
<dbReference type="Pfam" id="PF02190">
    <property type="entry name" value="LON_substr_bdg"/>
    <property type="match status" value="1"/>
</dbReference>
<comment type="subunit">
    <text evidence="14">Likely a component of a DCX (DDB1-CUL4-X-box) protein ligase complex. May interact with pic/DDB1.</text>
</comment>
<protein>
    <recommendedName>
        <fullName evidence="6">Protein cereblon</fullName>
    </recommendedName>
    <alternativeName>
        <fullName evidence="12">Protein ohgata</fullName>
    </alternativeName>
</protein>
<evidence type="ECO:0000256" key="1">
    <source>
        <dbReference type="ARBA" id="ARBA00004123"/>
    </source>
</evidence>
<evidence type="ECO:0000256" key="8">
    <source>
        <dbReference type="ARBA" id="ARBA00022723"/>
    </source>
</evidence>
<evidence type="ECO:0000256" key="7">
    <source>
        <dbReference type="ARBA" id="ARBA00022490"/>
    </source>
</evidence>
<dbReference type="EnsemblPlants" id="TuG1812G0100003840.01.T01">
    <property type="protein sequence ID" value="TuG1812G0100003840.01.T01"/>
    <property type="gene ID" value="TuG1812G0100003840.01"/>
</dbReference>
<evidence type="ECO:0000256" key="12">
    <source>
        <dbReference type="ARBA" id="ARBA00030079"/>
    </source>
</evidence>
<dbReference type="SMART" id="SM00464">
    <property type="entry name" value="LON"/>
    <property type="match status" value="1"/>
</dbReference>
<dbReference type="SUPFAM" id="SSF88697">
    <property type="entry name" value="PUA domain-like"/>
    <property type="match status" value="1"/>
</dbReference>
<dbReference type="GeneID" id="125525304"/>
<comment type="similarity">
    <text evidence="4">Belongs to the CRBN family.</text>
</comment>